<gene>
    <name evidence="2" type="ORF">SPHA_19265</name>
</gene>
<dbReference type="Proteomes" id="UP000597762">
    <property type="component" value="Unassembled WGS sequence"/>
</dbReference>
<keyword evidence="3" id="KW-1185">Reference proteome</keyword>
<feature type="region of interest" description="Disordered" evidence="1">
    <location>
        <begin position="1"/>
        <end position="34"/>
    </location>
</feature>
<name>A0A812BNG1_ACAPH</name>
<dbReference type="AlphaFoldDB" id="A0A812BNG1"/>
<reference evidence="2" key="1">
    <citation type="submission" date="2021-01" db="EMBL/GenBank/DDBJ databases">
        <authorList>
            <person name="Li R."/>
            <person name="Bekaert M."/>
        </authorList>
    </citation>
    <scope>NUCLEOTIDE SEQUENCE</scope>
    <source>
        <strain evidence="2">Farmed</strain>
    </source>
</reference>
<evidence type="ECO:0000256" key="1">
    <source>
        <dbReference type="SAM" id="MobiDB-lite"/>
    </source>
</evidence>
<organism evidence="2 3">
    <name type="scientific">Acanthosepion pharaonis</name>
    <name type="common">Pharaoh cuttlefish</name>
    <name type="synonym">Sepia pharaonis</name>
    <dbReference type="NCBI Taxonomy" id="158019"/>
    <lineage>
        <taxon>Eukaryota</taxon>
        <taxon>Metazoa</taxon>
        <taxon>Spiralia</taxon>
        <taxon>Lophotrochozoa</taxon>
        <taxon>Mollusca</taxon>
        <taxon>Cephalopoda</taxon>
        <taxon>Coleoidea</taxon>
        <taxon>Decapodiformes</taxon>
        <taxon>Sepiida</taxon>
        <taxon>Sepiina</taxon>
        <taxon>Sepiidae</taxon>
        <taxon>Acanthosepion</taxon>
    </lineage>
</organism>
<dbReference type="EMBL" id="CAHIKZ030000700">
    <property type="protein sequence ID" value="CAE1234222.1"/>
    <property type="molecule type" value="Genomic_DNA"/>
</dbReference>
<feature type="compositionally biased region" description="Basic and acidic residues" evidence="1">
    <location>
        <begin position="144"/>
        <end position="165"/>
    </location>
</feature>
<feature type="region of interest" description="Disordered" evidence="1">
    <location>
        <begin position="251"/>
        <end position="285"/>
    </location>
</feature>
<feature type="compositionally biased region" description="Polar residues" evidence="1">
    <location>
        <begin position="123"/>
        <end position="139"/>
    </location>
</feature>
<evidence type="ECO:0000313" key="2">
    <source>
        <dbReference type="EMBL" id="CAE1234222.1"/>
    </source>
</evidence>
<accession>A0A812BNG1</accession>
<protein>
    <submittedName>
        <fullName evidence="2">Uncharacterized protein</fullName>
    </submittedName>
</protein>
<feature type="region of interest" description="Disordered" evidence="1">
    <location>
        <begin position="100"/>
        <end position="198"/>
    </location>
</feature>
<proteinExistence type="predicted"/>
<sequence>MKDDSSGFASEAETNLSKSMTSNSSCGDDHVAPRSNDAIVTTWDEALLIAPDARKWVPAPAEDFSFGSDAFDCSDSGEFESEHSAEFGSPKFVSRYLTRPETRSNHEAASFDARTSRTAHLLPSSSKMSPLARNRSTTIPAARPRLEAAYSRREMSPKIDRKSSDMEMLVPTGVQKRKSKQPLAVSSSKDPKDFSFRNNSIRTKLKRYVPLPSDNKKTQFEFEAEQESIPLQIRFSQKQEMPCQLALRQRITTSDDEHLQGPPPVRAREEQEIYADPCKTATETR</sequence>
<evidence type="ECO:0000313" key="3">
    <source>
        <dbReference type="Proteomes" id="UP000597762"/>
    </source>
</evidence>
<feature type="compositionally biased region" description="Polar residues" evidence="1">
    <location>
        <begin position="12"/>
        <end position="26"/>
    </location>
</feature>
<comment type="caution">
    <text evidence="2">The sequence shown here is derived from an EMBL/GenBank/DDBJ whole genome shotgun (WGS) entry which is preliminary data.</text>
</comment>